<accession>A0A136J009</accession>
<protein>
    <recommendedName>
        <fullName evidence="4">Secreted protein</fullName>
    </recommendedName>
</protein>
<dbReference type="InParanoid" id="A0A136J009"/>
<name>A0A136J009_9PEZI</name>
<evidence type="ECO:0000313" key="3">
    <source>
        <dbReference type="Proteomes" id="UP000070501"/>
    </source>
</evidence>
<dbReference type="AlphaFoldDB" id="A0A136J009"/>
<reference evidence="3" key="1">
    <citation type="submission" date="2016-02" db="EMBL/GenBank/DDBJ databases">
        <title>Draft genome sequence of Microdochium bolleyi, a fungal endophyte of beachgrass.</title>
        <authorList>
            <consortium name="DOE Joint Genome Institute"/>
            <person name="David A.S."/>
            <person name="May G."/>
            <person name="Haridas S."/>
            <person name="Lim J."/>
            <person name="Wang M."/>
            <person name="Labutti K."/>
            <person name="Lipzen A."/>
            <person name="Barry K."/>
            <person name="Grigoriev I.V."/>
        </authorList>
    </citation>
    <scope>NUCLEOTIDE SEQUENCE [LARGE SCALE GENOMIC DNA]</scope>
    <source>
        <strain evidence="3">J235TASD1</strain>
    </source>
</reference>
<evidence type="ECO:0000256" key="1">
    <source>
        <dbReference type="SAM" id="SignalP"/>
    </source>
</evidence>
<feature type="signal peptide" evidence="1">
    <location>
        <begin position="1"/>
        <end position="29"/>
    </location>
</feature>
<dbReference type="EMBL" id="KQ964252">
    <property type="protein sequence ID" value="KXJ90560.1"/>
    <property type="molecule type" value="Genomic_DNA"/>
</dbReference>
<proteinExistence type="predicted"/>
<gene>
    <name evidence="2" type="ORF">Micbo1qcDRAFT_164123</name>
</gene>
<organism evidence="2 3">
    <name type="scientific">Microdochium bolleyi</name>
    <dbReference type="NCBI Taxonomy" id="196109"/>
    <lineage>
        <taxon>Eukaryota</taxon>
        <taxon>Fungi</taxon>
        <taxon>Dikarya</taxon>
        <taxon>Ascomycota</taxon>
        <taxon>Pezizomycotina</taxon>
        <taxon>Sordariomycetes</taxon>
        <taxon>Xylariomycetidae</taxon>
        <taxon>Xylariales</taxon>
        <taxon>Microdochiaceae</taxon>
        <taxon>Microdochium</taxon>
    </lineage>
</organism>
<sequence>MIGLLFPLHFFVVLLALAALLVHTGRRDALRLPQTVPAVAAAVAVPVCDDLVLDFVVAHCNHEKGLRKQDGCLPSVGDVVRTRRSIV</sequence>
<dbReference type="Proteomes" id="UP000070501">
    <property type="component" value="Unassembled WGS sequence"/>
</dbReference>
<evidence type="ECO:0000313" key="2">
    <source>
        <dbReference type="EMBL" id="KXJ90560.1"/>
    </source>
</evidence>
<feature type="chain" id="PRO_5007293344" description="Secreted protein" evidence="1">
    <location>
        <begin position="30"/>
        <end position="87"/>
    </location>
</feature>
<evidence type="ECO:0008006" key="4">
    <source>
        <dbReference type="Google" id="ProtNLM"/>
    </source>
</evidence>
<keyword evidence="3" id="KW-1185">Reference proteome</keyword>
<keyword evidence="1" id="KW-0732">Signal</keyword>